<sequence>MIDSSGNNYKMPGLLKFLLKTQISYEKSERNTDTFGGLFPSAIIYDKLSSKQHENCSQSWIWLIFNTLMLISTGNCNYLREFSNFDEKWINKILAIFEDLNINFSLEQKSENLWFNLDFKWVTTIEKAILNELYAKLSSWPILQDQVKFLPNNLNISQLCALSEYQDNNKVGDALQFIDSLKQSKESDPYQFNTPTSIRLYENESSPTYHSVIKVKKILSSALRIQILSK</sequence>
<dbReference type="AlphaFoldDB" id="A0AAU9JSP9"/>
<dbReference type="EMBL" id="CAJZBQ010000040">
    <property type="protein sequence ID" value="CAG9326467.1"/>
    <property type="molecule type" value="Genomic_DNA"/>
</dbReference>
<evidence type="ECO:0000313" key="2">
    <source>
        <dbReference type="Proteomes" id="UP001162131"/>
    </source>
</evidence>
<comment type="caution">
    <text evidence="1">The sequence shown here is derived from an EMBL/GenBank/DDBJ whole genome shotgun (WGS) entry which is preliminary data.</text>
</comment>
<accession>A0AAU9JSP9</accession>
<reference evidence="1" key="1">
    <citation type="submission" date="2021-09" db="EMBL/GenBank/DDBJ databases">
        <authorList>
            <consortium name="AG Swart"/>
            <person name="Singh M."/>
            <person name="Singh A."/>
            <person name="Seah K."/>
            <person name="Emmerich C."/>
        </authorList>
    </citation>
    <scope>NUCLEOTIDE SEQUENCE</scope>
    <source>
        <strain evidence="1">ATCC30299</strain>
    </source>
</reference>
<dbReference type="Proteomes" id="UP001162131">
    <property type="component" value="Unassembled WGS sequence"/>
</dbReference>
<gene>
    <name evidence="1" type="ORF">BSTOLATCC_MIC40893</name>
</gene>
<protein>
    <submittedName>
        <fullName evidence="1">Uncharacterized protein</fullName>
    </submittedName>
</protein>
<proteinExistence type="predicted"/>
<name>A0AAU9JSP9_9CILI</name>
<evidence type="ECO:0000313" key="1">
    <source>
        <dbReference type="EMBL" id="CAG9326467.1"/>
    </source>
</evidence>
<organism evidence="1 2">
    <name type="scientific">Blepharisma stoltei</name>
    <dbReference type="NCBI Taxonomy" id="1481888"/>
    <lineage>
        <taxon>Eukaryota</taxon>
        <taxon>Sar</taxon>
        <taxon>Alveolata</taxon>
        <taxon>Ciliophora</taxon>
        <taxon>Postciliodesmatophora</taxon>
        <taxon>Heterotrichea</taxon>
        <taxon>Heterotrichida</taxon>
        <taxon>Blepharismidae</taxon>
        <taxon>Blepharisma</taxon>
    </lineage>
</organism>
<keyword evidence="2" id="KW-1185">Reference proteome</keyword>